<dbReference type="AlphaFoldDB" id="A0A1Z5KM70"/>
<dbReference type="EMBL" id="BDSP01000257">
    <property type="protein sequence ID" value="GAX27424.1"/>
    <property type="molecule type" value="Genomic_DNA"/>
</dbReference>
<proteinExistence type="predicted"/>
<dbReference type="InterPro" id="IPR016024">
    <property type="entry name" value="ARM-type_fold"/>
</dbReference>
<name>A0A1Z5KM70_FISSO</name>
<gene>
    <name evidence="1" type="ORF">FisN_23Hh112</name>
</gene>
<reference evidence="1 2" key="1">
    <citation type="journal article" date="2015" name="Plant Cell">
        <title>Oil accumulation by the oleaginous diatom Fistulifera solaris as revealed by the genome and transcriptome.</title>
        <authorList>
            <person name="Tanaka T."/>
            <person name="Maeda Y."/>
            <person name="Veluchamy A."/>
            <person name="Tanaka M."/>
            <person name="Abida H."/>
            <person name="Marechal E."/>
            <person name="Bowler C."/>
            <person name="Muto M."/>
            <person name="Sunaga Y."/>
            <person name="Tanaka M."/>
            <person name="Yoshino T."/>
            <person name="Taniguchi T."/>
            <person name="Fukuda Y."/>
            <person name="Nemoto M."/>
            <person name="Matsumoto M."/>
            <person name="Wong P.S."/>
            <person name="Aburatani S."/>
            <person name="Fujibuchi W."/>
        </authorList>
    </citation>
    <scope>NUCLEOTIDE SEQUENCE [LARGE SCALE GENOMIC DNA]</scope>
    <source>
        <strain evidence="1 2">JPCC DA0580</strain>
    </source>
</reference>
<sequence>MAARPLHRLSNNSPRQVSYKCSKRPFLFRIIMISLSLYLLALALVSFGSPAHAALTRAKLEELLFDLREEDLRIVRWDASEHTAQRQYAGGCDSLSAALDVIIDSSESHKIKAIAAEYATFCITDNPKHRQIFSKKGPSIYNAVTDLIASNNSKASAMASHLVYIASFANADNHAGFFKAGAVAKLSAVIQDSVKEKSDIVPFQVMWAAAALQNLAASYCNTENNGRCFWEWPRKGDHIALSKESLPMISSGEAVRKEIVEDPQLIEILVEYACEGPVQGEMSDQNPFPGENAKLGRHELSHNIIAWAATGALKNIALEPSSKRRVEIGLPCYCRMARSPDWLEENKGSGLMHHLRRDDPCWFSDEDDLNGPLCMDRAFLDAEGYTCTDYGSATNEECKATDAAGVPASVACCGCRGGDWEDTDDSGDEL</sequence>
<keyword evidence="2" id="KW-1185">Reference proteome</keyword>
<organism evidence="1 2">
    <name type="scientific">Fistulifera solaris</name>
    <name type="common">Oleaginous diatom</name>
    <dbReference type="NCBI Taxonomy" id="1519565"/>
    <lineage>
        <taxon>Eukaryota</taxon>
        <taxon>Sar</taxon>
        <taxon>Stramenopiles</taxon>
        <taxon>Ochrophyta</taxon>
        <taxon>Bacillariophyta</taxon>
        <taxon>Bacillariophyceae</taxon>
        <taxon>Bacillariophycidae</taxon>
        <taxon>Naviculales</taxon>
        <taxon>Naviculaceae</taxon>
        <taxon>Fistulifera</taxon>
    </lineage>
</organism>
<protein>
    <submittedName>
        <fullName evidence="1">Uncharacterized protein</fullName>
    </submittedName>
</protein>
<evidence type="ECO:0000313" key="2">
    <source>
        <dbReference type="Proteomes" id="UP000198406"/>
    </source>
</evidence>
<dbReference type="OrthoDB" id="46110at2759"/>
<comment type="caution">
    <text evidence="1">The sequence shown here is derived from an EMBL/GenBank/DDBJ whole genome shotgun (WGS) entry which is preliminary data.</text>
</comment>
<accession>A0A1Z5KM70</accession>
<dbReference type="Proteomes" id="UP000198406">
    <property type="component" value="Unassembled WGS sequence"/>
</dbReference>
<dbReference type="Gene3D" id="1.25.10.10">
    <property type="entry name" value="Leucine-rich Repeat Variant"/>
    <property type="match status" value="1"/>
</dbReference>
<evidence type="ECO:0000313" key="1">
    <source>
        <dbReference type="EMBL" id="GAX27424.1"/>
    </source>
</evidence>
<dbReference type="SUPFAM" id="SSF48371">
    <property type="entry name" value="ARM repeat"/>
    <property type="match status" value="1"/>
</dbReference>
<dbReference type="InParanoid" id="A0A1Z5KM70"/>
<dbReference type="InterPro" id="IPR011989">
    <property type="entry name" value="ARM-like"/>
</dbReference>